<dbReference type="Proteomes" id="UP000689195">
    <property type="component" value="Unassembled WGS sequence"/>
</dbReference>
<dbReference type="AlphaFoldDB" id="A0A8S1V8M5"/>
<proteinExistence type="predicted"/>
<evidence type="ECO:0000313" key="2">
    <source>
        <dbReference type="Proteomes" id="UP000689195"/>
    </source>
</evidence>
<reference evidence="1" key="1">
    <citation type="submission" date="2021-01" db="EMBL/GenBank/DDBJ databases">
        <authorList>
            <consortium name="Genoscope - CEA"/>
            <person name="William W."/>
        </authorList>
    </citation>
    <scope>NUCLEOTIDE SEQUENCE</scope>
</reference>
<accession>A0A8S1V8M5</accession>
<name>A0A8S1V8M5_9CILI</name>
<organism evidence="1 2">
    <name type="scientific">Paramecium pentaurelia</name>
    <dbReference type="NCBI Taxonomy" id="43138"/>
    <lineage>
        <taxon>Eukaryota</taxon>
        <taxon>Sar</taxon>
        <taxon>Alveolata</taxon>
        <taxon>Ciliophora</taxon>
        <taxon>Intramacronucleata</taxon>
        <taxon>Oligohymenophorea</taxon>
        <taxon>Peniculida</taxon>
        <taxon>Parameciidae</taxon>
        <taxon>Paramecium</taxon>
    </lineage>
</organism>
<sequence>MVTLRCFYDVLDKLQFRINYVVMRNFSPDLSLRKKQELKKFKQTPEIIGKMKQRINSTDLLEMCKGSNIDQSNHTEDCRKPFCLFKKENNTGKKKTKEPVMENLKAFSQPPFIWSQCYRDQKYKVIYSSHVQGLHKSDPLITFKQILIQEQQLEIVQQSGPNQNDSEMIEETPQGNIVQGKRLTSLTLIFNKYNHRIIKTLLLIFNKEIQQKNLN</sequence>
<keyword evidence="2" id="KW-1185">Reference proteome</keyword>
<dbReference type="EMBL" id="CAJJDO010000060">
    <property type="protein sequence ID" value="CAD8173888.1"/>
    <property type="molecule type" value="Genomic_DNA"/>
</dbReference>
<comment type="caution">
    <text evidence="1">The sequence shown here is derived from an EMBL/GenBank/DDBJ whole genome shotgun (WGS) entry which is preliminary data.</text>
</comment>
<gene>
    <name evidence="1" type="ORF">PPENT_87.1.T0600115</name>
</gene>
<protein>
    <submittedName>
        <fullName evidence="1">Uncharacterized protein</fullName>
    </submittedName>
</protein>
<evidence type="ECO:0000313" key="1">
    <source>
        <dbReference type="EMBL" id="CAD8173888.1"/>
    </source>
</evidence>